<evidence type="ECO:0008006" key="4">
    <source>
        <dbReference type="Google" id="ProtNLM"/>
    </source>
</evidence>
<feature type="transmembrane region" description="Helical" evidence="1">
    <location>
        <begin position="51"/>
        <end position="76"/>
    </location>
</feature>
<evidence type="ECO:0000313" key="3">
    <source>
        <dbReference type="Proteomes" id="UP000231450"/>
    </source>
</evidence>
<feature type="transmembrane region" description="Helical" evidence="1">
    <location>
        <begin position="22"/>
        <end position="39"/>
    </location>
</feature>
<keyword evidence="1" id="KW-1133">Transmembrane helix</keyword>
<protein>
    <recommendedName>
        <fullName evidence="4">VanZ-like domain-containing protein</fullName>
    </recommendedName>
</protein>
<comment type="caution">
    <text evidence="2">The sequence shown here is derived from an EMBL/GenBank/DDBJ whole genome shotgun (WGS) entry which is preliminary data.</text>
</comment>
<reference evidence="3" key="1">
    <citation type="submission" date="2017-09" db="EMBL/GenBank/DDBJ databases">
        <title>Depth-based differentiation of microbial function through sediment-hosted aquifers and enrichment of novel symbionts in the deep terrestrial subsurface.</title>
        <authorList>
            <person name="Probst A.J."/>
            <person name="Ladd B."/>
            <person name="Jarett J.K."/>
            <person name="Geller-Mcgrath D.E."/>
            <person name="Sieber C.M.K."/>
            <person name="Emerson J.B."/>
            <person name="Anantharaman K."/>
            <person name="Thomas B.C."/>
            <person name="Malmstrom R."/>
            <person name="Stieglmeier M."/>
            <person name="Klingl A."/>
            <person name="Woyke T."/>
            <person name="Ryan C.M."/>
            <person name="Banfield J.F."/>
        </authorList>
    </citation>
    <scope>NUCLEOTIDE SEQUENCE [LARGE SCALE GENOMIC DNA]</scope>
</reference>
<dbReference type="Pfam" id="PF09997">
    <property type="entry name" value="DUF2238"/>
    <property type="match status" value="1"/>
</dbReference>
<feature type="non-terminal residue" evidence="2">
    <location>
        <position position="1"/>
    </location>
</feature>
<evidence type="ECO:0000256" key="1">
    <source>
        <dbReference type="SAM" id="Phobius"/>
    </source>
</evidence>
<dbReference type="AlphaFoldDB" id="A0A2M8KDN2"/>
<accession>A0A2M8KDN2</accession>
<evidence type="ECO:0000313" key="2">
    <source>
        <dbReference type="EMBL" id="PJE58032.1"/>
    </source>
</evidence>
<feature type="transmembrane region" description="Helical" evidence="1">
    <location>
        <begin position="96"/>
        <end position="115"/>
    </location>
</feature>
<keyword evidence="1" id="KW-0472">Membrane</keyword>
<name>A0A2M8KDN2_9BACT</name>
<dbReference type="Proteomes" id="UP000231450">
    <property type="component" value="Unassembled WGS sequence"/>
</dbReference>
<proteinExistence type="predicted"/>
<sequence length="121" mass="13613">SIGATQLYYVYLIPGIFRYDNLVHSFGVFLATFAIYGLVRPYLLKKTEHNSFVFCFILVSSAMGVGAFNEIIELIAVLFFNAQQGVGEYLNNAFDLVFNLFGTLVACFVIMKYHLRSNGNT</sequence>
<gene>
    <name evidence="2" type="ORF">COU81_02860</name>
</gene>
<dbReference type="InterPro" id="IPR014509">
    <property type="entry name" value="YjdF-like"/>
</dbReference>
<dbReference type="EMBL" id="PFDW01000061">
    <property type="protein sequence ID" value="PJE58032.1"/>
    <property type="molecule type" value="Genomic_DNA"/>
</dbReference>
<keyword evidence="1" id="KW-0812">Transmembrane</keyword>
<organism evidence="2 3">
    <name type="scientific">Candidatus Portnoybacteria bacterium CG10_big_fil_rev_8_21_14_0_10_36_7</name>
    <dbReference type="NCBI Taxonomy" id="1974812"/>
    <lineage>
        <taxon>Bacteria</taxon>
        <taxon>Candidatus Portnoyibacteriota</taxon>
    </lineage>
</organism>